<name>X1FUU2_9ZZZZ</name>
<dbReference type="InterPro" id="IPR015424">
    <property type="entry name" value="PyrdxlP-dep_Trfase"/>
</dbReference>
<dbReference type="SUPFAM" id="SSF53383">
    <property type="entry name" value="PLP-dependent transferases"/>
    <property type="match status" value="1"/>
</dbReference>
<evidence type="ECO:0000313" key="1">
    <source>
        <dbReference type="EMBL" id="GAH24523.1"/>
    </source>
</evidence>
<proteinExistence type="predicted"/>
<protein>
    <submittedName>
        <fullName evidence="1">Uncharacterized protein</fullName>
    </submittedName>
</protein>
<dbReference type="InterPro" id="IPR000653">
    <property type="entry name" value="DegT/StrS_aminotransferase"/>
</dbReference>
<feature type="non-terminal residue" evidence="1">
    <location>
        <position position="81"/>
    </location>
</feature>
<reference evidence="1" key="1">
    <citation type="journal article" date="2014" name="Front. Microbiol.">
        <title>High frequency of phylogenetically diverse reductive dehalogenase-homologous genes in deep subseafloor sedimentary metagenomes.</title>
        <authorList>
            <person name="Kawai M."/>
            <person name="Futagami T."/>
            <person name="Toyoda A."/>
            <person name="Takaki Y."/>
            <person name="Nishi S."/>
            <person name="Hori S."/>
            <person name="Arai W."/>
            <person name="Tsubouchi T."/>
            <person name="Morono Y."/>
            <person name="Uchiyama I."/>
            <person name="Ito T."/>
            <person name="Fujiyama A."/>
            <person name="Inagaki F."/>
            <person name="Takami H."/>
        </authorList>
    </citation>
    <scope>NUCLEOTIDE SEQUENCE</scope>
    <source>
        <strain evidence="1">Expedition CK06-06</strain>
    </source>
</reference>
<dbReference type="EMBL" id="BARU01000753">
    <property type="protein sequence ID" value="GAH24523.1"/>
    <property type="molecule type" value="Genomic_DNA"/>
</dbReference>
<accession>X1FUU2</accession>
<organism evidence="1">
    <name type="scientific">marine sediment metagenome</name>
    <dbReference type="NCBI Taxonomy" id="412755"/>
    <lineage>
        <taxon>unclassified sequences</taxon>
        <taxon>metagenomes</taxon>
        <taxon>ecological metagenomes</taxon>
    </lineage>
</organism>
<gene>
    <name evidence="1" type="ORF">S03H2_02296</name>
</gene>
<comment type="caution">
    <text evidence="1">The sequence shown here is derived from an EMBL/GenBank/DDBJ whole genome shotgun (WGS) entry which is preliminary data.</text>
</comment>
<dbReference type="Pfam" id="PF01041">
    <property type="entry name" value="DegT_DnrJ_EryC1"/>
    <property type="match status" value="1"/>
</dbReference>
<dbReference type="InterPro" id="IPR015421">
    <property type="entry name" value="PyrdxlP-dep_Trfase_major"/>
</dbReference>
<dbReference type="AlphaFoldDB" id="X1FUU2"/>
<dbReference type="Gene3D" id="3.40.640.10">
    <property type="entry name" value="Type I PLP-dependent aspartate aminotransferase-like (Major domain)"/>
    <property type="match status" value="1"/>
</dbReference>
<sequence length="81" mass="9602">MQGKAWQAGQVHCPLCWPFDPRFVHDLIGYNFKTTKFQAALALCQLKEIEWIIKKRQENVYFLNENLKQYADILQLPPYSD</sequence>